<organism evidence="2 3">
    <name type="scientific">Helianthus annuus</name>
    <name type="common">Common sunflower</name>
    <dbReference type="NCBI Taxonomy" id="4232"/>
    <lineage>
        <taxon>Eukaryota</taxon>
        <taxon>Viridiplantae</taxon>
        <taxon>Streptophyta</taxon>
        <taxon>Embryophyta</taxon>
        <taxon>Tracheophyta</taxon>
        <taxon>Spermatophyta</taxon>
        <taxon>Magnoliopsida</taxon>
        <taxon>eudicotyledons</taxon>
        <taxon>Gunneridae</taxon>
        <taxon>Pentapetalae</taxon>
        <taxon>asterids</taxon>
        <taxon>campanulids</taxon>
        <taxon>Asterales</taxon>
        <taxon>Asteraceae</taxon>
        <taxon>Asteroideae</taxon>
        <taxon>Heliantheae alliance</taxon>
        <taxon>Heliantheae</taxon>
        <taxon>Helianthus</taxon>
    </lineage>
</organism>
<proteinExistence type="predicted"/>
<dbReference type="AlphaFoldDB" id="A0A251S236"/>
<sequence length="70" mass="8025">MACQKGKERWVICITLIGNTARHFNVVIKWSTAIIRVQSIGVRAVWMVKSRERTTVVGCQNWIANSHFQP</sequence>
<reference evidence="1" key="3">
    <citation type="submission" date="2020-06" db="EMBL/GenBank/DDBJ databases">
        <title>Helianthus annuus Genome sequencing and assembly Release 2.</title>
        <authorList>
            <person name="Gouzy J."/>
            <person name="Langlade N."/>
            <person name="Munos S."/>
        </authorList>
    </citation>
    <scope>NUCLEOTIDE SEQUENCE</scope>
    <source>
        <tissue evidence="1">Leaves</tissue>
    </source>
</reference>
<keyword evidence="3" id="KW-1185">Reference proteome</keyword>
<accession>A0A251S236</accession>
<dbReference type="Proteomes" id="UP000215914">
    <property type="component" value="Chromosome 16"/>
</dbReference>
<dbReference type="EMBL" id="CM007905">
    <property type="protein sequence ID" value="OTF92760.1"/>
    <property type="molecule type" value="Genomic_DNA"/>
</dbReference>
<gene>
    <name evidence="2" type="ORF">HannXRQ_Chr16g0525421</name>
    <name evidence="1" type="ORF">HanXRQr2_Chr16g0768321</name>
</gene>
<reference evidence="2" key="2">
    <citation type="submission" date="2017-02" db="EMBL/GenBank/DDBJ databases">
        <title>Sunflower complete genome.</title>
        <authorList>
            <person name="Langlade N."/>
            <person name="Munos S."/>
        </authorList>
    </citation>
    <scope>NUCLEOTIDE SEQUENCE [LARGE SCALE GENOMIC DNA]</scope>
    <source>
        <tissue evidence="2">Leaves</tissue>
    </source>
</reference>
<evidence type="ECO:0000313" key="1">
    <source>
        <dbReference type="EMBL" id="KAF5761720.1"/>
    </source>
</evidence>
<evidence type="ECO:0000313" key="2">
    <source>
        <dbReference type="EMBL" id="OTF92760.1"/>
    </source>
</evidence>
<dbReference type="InParanoid" id="A0A251S236"/>
<name>A0A251S236_HELAN</name>
<evidence type="ECO:0000313" key="3">
    <source>
        <dbReference type="Proteomes" id="UP000215914"/>
    </source>
</evidence>
<dbReference type="Gramene" id="mRNA:HanXRQr2_Chr16g0768321">
    <property type="protein sequence ID" value="mRNA:HanXRQr2_Chr16g0768321"/>
    <property type="gene ID" value="HanXRQr2_Chr16g0768321"/>
</dbReference>
<reference evidence="1 3" key="1">
    <citation type="journal article" date="2017" name="Nature">
        <title>The sunflower genome provides insights into oil metabolism, flowering and Asterid evolution.</title>
        <authorList>
            <person name="Badouin H."/>
            <person name="Gouzy J."/>
            <person name="Grassa C.J."/>
            <person name="Murat F."/>
            <person name="Staton S.E."/>
            <person name="Cottret L."/>
            <person name="Lelandais-Briere C."/>
            <person name="Owens G.L."/>
            <person name="Carrere S."/>
            <person name="Mayjonade B."/>
            <person name="Legrand L."/>
            <person name="Gill N."/>
            <person name="Kane N.C."/>
            <person name="Bowers J.E."/>
            <person name="Hubner S."/>
            <person name="Bellec A."/>
            <person name="Berard A."/>
            <person name="Berges H."/>
            <person name="Blanchet N."/>
            <person name="Boniface M.C."/>
            <person name="Brunel D."/>
            <person name="Catrice O."/>
            <person name="Chaidir N."/>
            <person name="Claudel C."/>
            <person name="Donnadieu C."/>
            <person name="Faraut T."/>
            <person name="Fievet G."/>
            <person name="Helmstetter N."/>
            <person name="King M."/>
            <person name="Knapp S.J."/>
            <person name="Lai Z."/>
            <person name="Le Paslier M.C."/>
            <person name="Lippi Y."/>
            <person name="Lorenzon L."/>
            <person name="Mandel J.R."/>
            <person name="Marage G."/>
            <person name="Marchand G."/>
            <person name="Marquand E."/>
            <person name="Bret-Mestries E."/>
            <person name="Morien E."/>
            <person name="Nambeesan S."/>
            <person name="Nguyen T."/>
            <person name="Pegot-Espagnet P."/>
            <person name="Pouilly N."/>
            <person name="Raftis F."/>
            <person name="Sallet E."/>
            <person name="Schiex T."/>
            <person name="Thomas J."/>
            <person name="Vandecasteele C."/>
            <person name="Vares D."/>
            <person name="Vear F."/>
            <person name="Vautrin S."/>
            <person name="Crespi M."/>
            <person name="Mangin B."/>
            <person name="Burke J.M."/>
            <person name="Salse J."/>
            <person name="Munos S."/>
            <person name="Vincourt P."/>
            <person name="Rieseberg L.H."/>
            <person name="Langlade N.B."/>
        </authorList>
    </citation>
    <scope>NUCLEOTIDE SEQUENCE [LARGE SCALE GENOMIC DNA]</scope>
    <source>
        <strain evidence="3">cv. SF193</strain>
        <tissue evidence="1">Leaves</tissue>
    </source>
</reference>
<dbReference type="EMBL" id="MNCJ02000331">
    <property type="protein sequence ID" value="KAF5761720.1"/>
    <property type="molecule type" value="Genomic_DNA"/>
</dbReference>
<protein>
    <submittedName>
        <fullName evidence="2">Uncharacterized protein</fullName>
    </submittedName>
</protein>